<evidence type="ECO:0000259" key="5">
    <source>
        <dbReference type="Pfam" id="PF02668"/>
    </source>
</evidence>
<evidence type="ECO:0000256" key="4">
    <source>
        <dbReference type="SAM" id="MobiDB-lite"/>
    </source>
</evidence>
<reference evidence="8" key="1">
    <citation type="submission" date="2023-10" db="EMBL/GenBank/DDBJ databases">
        <authorList>
            <person name="Chen Y."/>
            <person name="Shah S."/>
            <person name="Dougan E. K."/>
            <person name="Thang M."/>
            <person name="Chan C."/>
        </authorList>
    </citation>
    <scope>NUCLEOTIDE SEQUENCE [LARGE SCALE GENOMIC DNA]</scope>
</reference>
<dbReference type="InterPro" id="IPR014031">
    <property type="entry name" value="Ketoacyl_synth_C"/>
</dbReference>
<comment type="caution">
    <text evidence="8">The sequence shown here is derived from an EMBL/GenBank/DDBJ whole genome shotgun (WGS) entry which is preliminary data.</text>
</comment>
<dbReference type="Pfam" id="PF02801">
    <property type="entry name" value="Ketoacyl-synt_C"/>
    <property type="match status" value="1"/>
</dbReference>
<organism evidence="8 9">
    <name type="scientific">Prorocentrum cordatum</name>
    <dbReference type="NCBI Taxonomy" id="2364126"/>
    <lineage>
        <taxon>Eukaryota</taxon>
        <taxon>Sar</taxon>
        <taxon>Alveolata</taxon>
        <taxon>Dinophyceae</taxon>
        <taxon>Prorocentrales</taxon>
        <taxon>Prorocentraceae</taxon>
        <taxon>Prorocentrum</taxon>
    </lineage>
</organism>
<feature type="domain" description="Polyketide synthase C-terminal extension" evidence="7">
    <location>
        <begin position="39"/>
        <end position="111"/>
    </location>
</feature>
<evidence type="ECO:0000256" key="1">
    <source>
        <dbReference type="ARBA" id="ARBA00022450"/>
    </source>
</evidence>
<keyword evidence="2" id="KW-0597">Phosphoprotein</keyword>
<feature type="domain" description="Beta-ketoacyl synthase C-terminal" evidence="6">
    <location>
        <begin position="1"/>
        <end position="36"/>
    </location>
</feature>
<evidence type="ECO:0000313" key="9">
    <source>
        <dbReference type="Proteomes" id="UP001189429"/>
    </source>
</evidence>
<dbReference type="InterPro" id="IPR042098">
    <property type="entry name" value="TauD-like_sf"/>
</dbReference>
<evidence type="ECO:0008006" key="10">
    <source>
        <dbReference type="Google" id="ProtNLM"/>
    </source>
</evidence>
<dbReference type="InterPro" id="IPR016039">
    <property type="entry name" value="Thiolase-like"/>
</dbReference>
<dbReference type="Pfam" id="PF02668">
    <property type="entry name" value="TauD"/>
    <property type="match status" value="1"/>
</dbReference>
<evidence type="ECO:0000313" key="8">
    <source>
        <dbReference type="EMBL" id="CAK0898211.1"/>
    </source>
</evidence>
<feature type="non-terminal residue" evidence="8">
    <location>
        <position position="1"/>
    </location>
</feature>
<gene>
    <name evidence="8" type="ORF">PCOR1329_LOCUS76140</name>
</gene>
<dbReference type="PANTHER" id="PTHR43775">
    <property type="entry name" value="FATTY ACID SYNTHASE"/>
    <property type="match status" value="1"/>
</dbReference>
<dbReference type="Gene3D" id="3.40.47.10">
    <property type="match status" value="1"/>
</dbReference>
<evidence type="ECO:0000256" key="2">
    <source>
        <dbReference type="ARBA" id="ARBA00022553"/>
    </source>
</evidence>
<dbReference type="SUPFAM" id="SSF53901">
    <property type="entry name" value="Thiolase-like"/>
    <property type="match status" value="1"/>
</dbReference>
<proteinExistence type="predicted"/>
<dbReference type="Gene3D" id="3.60.130.10">
    <property type="entry name" value="Clavaminate synthase-like"/>
    <property type="match status" value="1"/>
</dbReference>
<feature type="region of interest" description="Disordered" evidence="4">
    <location>
        <begin position="366"/>
        <end position="406"/>
    </location>
</feature>
<evidence type="ECO:0000256" key="3">
    <source>
        <dbReference type="ARBA" id="ARBA00023002"/>
    </source>
</evidence>
<keyword evidence="1" id="KW-0596">Phosphopantetheine</keyword>
<dbReference type="InterPro" id="IPR003819">
    <property type="entry name" value="TauD/TfdA-like"/>
</dbReference>
<accession>A0ABN9XEZ1</accession>
<dbReference type="SUPFAM" id="SSF51197">
    <property type="entry name" value="Clavaminate synthase-like"/>
    <property type="match status" value="1"/>
</dbReference>
<feature type="domain" description="TauD/TfdA-like" evidence="5">
    <location>
        <begin position="145"/>
        <end position="356"/>
    </location>
</feature>
<sequence length="406" mass="43792">VKGNIAHANCAAGVTGLIKVLYMLRSQQLVPVANFEKLNPKIDFSGSPMFVNNESCSWDGRGSTLRTGVSSFGIGGTNAHCVLEEIPQAPPQQPHAGAQWSYHVLPMSAKSLFLARELLQPVQLPTAGRFMAQVTCPRVSQPPEAVRALQEHGACILPWAGTTEDEVAALPGALFGPALRAAGPPAEISDRIMASRGIEKHDSFRAHTDGHAYGDLFPDVFALVCVRACASGGANFLIDGYGLLDELAADPESDWVPAALEASPVVVRARDGRRALRCRLAGPPAAFAAQRVAADSTEPQRDARMLSAYHSAVERAQARATRVTLRPGEALIVDNYRMFHGRDPYEDPERMLWRLWIWTDTARGVPEGEVQSTPGNTDGAVVADCEPGSGDARDESRQSDKRRRLS</sequence>
<dbReference type="InterPro" id="IPR050091">
    <property type="entry name" value="PKS_NRPS_Biosynth_Enz"/>
</dbReference>
<keyword evidence="9" id="KW-1185">Reference proteome</keyword>
<dbReference type="PANTHER" id="PTHR43775:SF37">
    <property type="entry name" value="SI:DKEY-61P9.11"/>
    <property type="match status" value="1"/>
</dbReference>
<evidence type="ECO:0000259" key="7">
    <source>
        <dbReference type="Pfam" id="PF16197"/>
    </source>
</evidence>
<name>A0ABN9XEZ1_9DINO</name>
<dbReference type="EMBL" id="CAUYUJ010020442">
    <property type="protein sequence ID" value="CAK0898211.1"/>
    <property type="molecule type" value="Genomic_DNA"/>
</dbReference>
<dbReference type="InterPro" id="IPR032821">
    <property type="entry name" value="PKS_assoc"/>
</dbReference>
<dbReference type="Pfam" id="PF16197">
    <property type="entry name" value="KAsynt_C_assoc"/>
    <property type="match status" value="1"/>
</dbReference>
<keyword evidence="3" id="KW-0560">Oxidoreductase</keyword>
<dbReference type="Proteomes" id="UP001189429">
    <property type="component" value="Unassembled WGS sequence"/>
</dbReference>
<evidence type="ECO:0000259" key="6">
    <source>
        <dbReference type="Pfam" id="PF02801"/>
    </source>
</evidence>
<protein>
    <recommendedName>
        <fullName evidence="10">Polyketide synthase</fullName>
    </recommendedName>
</protein>